<comment type="caution">
    <text evidence="7">The sequence shown here is derived from an EMBL/GenBank/DDBJ whole genome shotgun (WGS) entry which is preliminary data.</text>
</comment>
<dbReference type="STRING" id="195883.A0A482WN58"/>
<comment type="subcellular location">
    <subcellularLocation>
        <location evidence="1 5">Membrane</location>
        <topology evidence="1 5">Multi-pass membrane protein</topology>
    </subcellularLocation>
</comment>
<keyword evidence="5" id="KW-0187">Copper transport</keyword>
<dbReference type="Pfam" id="PF04145">
    <property type="entry name" value="Ctr"/>
    <property type="match status" value="1"/>
</dbReference>
<protein>
    <recommendedName>
        <fullName evidence="5">Copper transport protein</fullName>
    </recommendedName>
</protein>
<comment type="similarity">
    <text evidence="5">Belongs to the copper transporter (Ctr) (TC 1.A.56) family. SLC31A subfamily.</text>
</comment>
<feature type="transmembrane region" description="Helical" evidence="5">
    <location>
        <begin position="88"/>
        <end position="112"/>
    </location>
</feature>
<feature type="transmembrane region" description="Helical" evidence="5">
    <location>
        <begin position="118"/>
        <end position="139"/>
    </location>
</feature>
<keyword evidence="8" id="KW-1185">Reference proteome</keyword>
<evidence type="ECO:0000256" key="5">
    <source>
        <dbReference type="RuleBase" id="RU367022"/>
    </source>
</evidence>
<feature type="transmembrane region" description="Helical" evidence="5">
    <location>
        <begin position="26"/>
        <end position="44"/>
    </location>
</feature>
<name>A0A482WN58_LAOST</name>
<organism evidence="7 8">
    <name type="scientific">Laodelphax striatellus</name>
    <name type="common">Small brown planthopper</name>
    <name type="synonym">Delphax striatella</name>
    <dbReference type="NCBI Taxonomy" id="195883"/>
    <lineage>
        <taxon>Eukaryota</taxon>
        <taxon>Metazoa</taxon>
        <taxon>Ecdysozoa</taxon>
        <taxon>Arthropoda</taxon>
        <taxon>Hexapoda</taxon>
        <taxon>Insecta</taxon>
        <taxon>Pterygota</taxon>
        <taxon>Neoptera</taxon>
        <taxon>Paraneoptera</taxon>
        <taxon>Hemiptera</taxon>
        <taxon>Auchenorrhyncha</taxon>
        <taxon>Fulgoroidea</taxon>
        <taxon>Delphacidae</taxon>
        <taxon>Criomorphinae</taxon>
        <taxon>Laodelphax</taxon>
    </lineage>
</organism>
<keyword evidence="2 5" id="KW-0812">Transmembrane</keyword>
<dbReference type="PANTHER" id="PTHR12483:SF27">
    <property type="entry name" value="COPPER TRANSPORT PROTEIN CTR1"/>
    <property type="match status" value="1"/>
</dbReference>
<keyword evidence="5" id="KW-0406">Ion transport</keyword>
<evidence type="ECO:0000313" key="8">
    <source>
        <dbReference type="Proteomes" id="UP000291343"/>
    </source>
</evidence>
<dbReference type="GO" id="GO:0005375">
    <property type="term" value="F:copper ion transmembrane transporter activity"/>
    <property type="evidence" value="ECO:0007669"/>
    <property type="project" value="UniProtKB-UniRule"/>
</dbReference>
<keyword evidence="5" id="KW-0813">Transport</keyword>
<feature type="compositionally biased region" description="Polar residues" evidence="6">
    <location>
        <begin position="175"/>
        <end position="192"/>
    </location>
</feature>
<evidence type="ECO:0000256" key="1">
    <source>
        <dbReference type="ARBA" id="ARBA00004141"/>
    </source>
</evidence>
<sequence>MHESFWFGFQLNDLLFHGLNITSGKGIINACVLILLAAALFEGLKLLQIKVNLNVLSTSSLNFNLPCFNDESELLQDNGVTTTKSIEIWWFLLEVGMYAGQVLLGYILMLLVMTYNTYVLIAVVCGAGIGYALFGAQIARSRIKMTQLKIPCQQCTQFLRSTSAASTLLENESLATNPGDQSAASTSTPAETNRNETNIDVHTCHASS</sequence>
<proteinExistence type="inferred from homology"/>
<dbReference type="AlphaFoldDB" id="A0A482WN58"/>
<dbReference type="SMR" id="A0A482WN58"/>
<reference evidence="7 8" key="1">
    <citation type="journal article" date="2017" name="Gigascience">
        <title>Genome sequence of the small brown planthopper, Laodelphax striatellus.</title>
        <authorList>
            <person name="Zhu J."/>
            <person name="Jiang F."/>
            <person name="Wang X."/>
            <person name="Yang P."/>
            <person name="Bao Y."/>
            <person name="Zhao W."/>
            <person name="Wang W."/>
            <person name="Lu H."/>
            <person name="Wang Q."/>
            <person name="Cui N."/>
            <person name="Li J."/>
            <person name="Chen X."/>
            <person name="Luo L."/>
            <person name="Yu J."/>
            <person name="Kang L."/>
            <person name="Cui F."/>
        </authorList>
    </citation>
    <scope>NUCLEOTIDE SEQUENCE [LARGE SCALE GENOMIC DNA]</scope>
    <source>
        <strain evidence="7">Lst14</strain>
    </source>
</reference>
<evidence type="ECO:0000256" key="2">
    <source>
        <dbReference type="ARBA" id="ARBA00022692"/>
    </source>
</evidence>
<evidence type="ECO:0000256" key="6">
    <source>
        <dbReference type="SAM" id="MobiDB-lite"/>
    </source>
</evidence>
<dbReference type="OrthoDB" id="73901at2759"/>
<gene>
    <name evidence="7" type="ORF">LSTR_LSTR012905</name>
</gene>
<accession>A0A482WN58</accession>
<keyword evidence="5" id="KW-0186">Copper</keyword>
<evidence type="ECO:0000313" key="7">
    <source>
        <dbReference type="EMBL" id="RZF34908.1"/>
    </source>
</evidence>
<keyword evidence="3 5" id="KW-1133">Transmembrane helix</keyword>
<dbReference type="InterPro" id="IPR007274">
    <property type="entry name" value="Cop_transporter"/>
</dbReference>
<evidence type="ECO:0000256" key="3">
    <source>
        <dbReference type="ARBA" id="ARBA00022989"/>
    </source>
</evidence>
<dbReference type="PANTHER" id="PTHR12483">
    <property type="entry name" value="SOLUTE CARRIER FAMILY 31 COPPER TRANSPORTERS"/>
    <property type="match status" value="1"/>
</dbReference>
<evidence type="ECO:0000256" key="4">
    <source>
        <dbReference type="ARBA" id="ARBA00023136"/>
    </source>
</evidence>
<dbReference type="GO" id="GO:0005886">
    <property type="term" value="C:plasma membrane"/>
    <property type="evidence" value="ECO:0007669"/>
    <property type="project" value="TreeGrafter"/>
</dbReference>
<feature type="region of interest" description="Disordered" evidence="6">
    <location>
        <begin position="175"/>
        <end position="199"/>
    </location>
</feature>
<dbReference type="Proteomes" id="UP000291343">
    <property type="component" value="Unassembled WGS sequence"/>
</dbReference>
<dbReference type="EMBL" id="QKKF02030011">
    <property type="protein sequence ID" value="RZF34908.1"/>
    <property type="molecule type" value="Genomic_DNA"/>
</dbReference>
<keyword evidence="4 5" id="KW-0472">Membrane</keyword>
<dbReference type="InParanoid" id="A0A482WN58"/>